<keyword evidence="2" id="KW-0812">Transmembrane</keyword>
<organism evidence="3 4">
    <name type="scientific">Paenibacillus oryzisoli</name>
    <dbReference type="NCBI Taxonomy" id="1850517"/>
    <lineage>
        <taxon>Bacteria</taxon>
        <taxon>Bacillati</taxon>
        <taxon>Bacillota</taxon>
        <taxon>Bacilli</taxon>
        <taxon>Bacillales</taxon>
        <taxon>Paenibacillaceae</taxon>
        <taxon>Paenibacillus</taxon>
    </lineage>
</organism>
<evidence type="ECO:0000256" key="1">
    <source>
        <dbReference type="SAM" id="MobiDB-lite"/>
    </source>
</evidence>
<name>A0A198ALC0_9BACL</name>
<proteinExistence type="predicted"/>
<dbReference type="OrthoDB" id="2666791at2"/>
<dbReference type="STRING" id="1850517.A8708_06950"/>
<dbReference type="AlphaFoldDB" id="A0A198ALC0"/>
<evidence type="ECO:0000313" key="4">
    <source>
        <dbReference type="Proteomes" id="UP000078454"/>
    </source>
</evidence>
<keyword evidence="4" id="KW-1185">Reference proteome</keyword>
<dbReference type="RefSeq" id="WP_068662329.1">
    <property type="nucleotide sequence ID" value="NZ_LYPB01000047.1"/>
</dbReference>
<feature type="compositionally biased region" description="Polar residues" evidence="1">
    <location>
        <begin position="89"/>
        <end position="114"/>
    </location>
</feature>
<accession>A0A198ALC0</accession>
<feature type="transmembrane region" description="Helical" evidence="2">
    <location>
        <begin position="12"/>
        <end position="36"/>
    </location>
</feature>
<dbReference type="Proteomes" id="UP000078454">
    <property type="component" value="Unassembled WGS sequence"/>
</dbReference>
<comment type="caution">
    <text evidence="3">The sequence shown here is derived from an EMBL/GenBank/DDBJ whole genome shotgun (WGS) entry which is preliminary data.</text>
</comment>
<dbReference type="EMBL" id="LYPB01000047">
    <property type="protein sequence ID" value="OAS21865.1"/>
    <property type="molecule type" value="Genomic_DNA"/>
</dbReference>
<reference evidence="3 4" key="1">
    <citation type="submission" date="2016-05" db="EMBL/GenBank/DDBJ databases">
        <title>Paenibacillus sp. 1ZS3-15 nov., isolated from the rhizosphere soil.</title>
        <authorList>
            <person name="Zhang X.X."/>
            <person name="Zhang J."/>
        </authorList>
    </citation>
    <scope>NUCLEOTIDE SEQUENCE [LARGE SCALE GENOMIC DNA]</scope>
    <source>
        <strain evidence="3 4">1ZS3-15</strain>
    </source>
</reference>
<keyword evidence="2" id="KW-0472">Membrane</keyword>
<gene>
    <name evidence="3" type="ORF">A8708_06950</name>
</gene>
<protein>
    <submittedName>
        <fullName evidence="3">Uncharacterized protein</fullName>
    </submittedName>
</protein>
<evidence type="ECO:0000256" key="2">
    <source>
        <dbReference type="SAM" id="Phobius"/>
    </source>
</evidence>
<evidence type="ECO:0000313" key="3">
    <source>
        <dbReference type="EMBL" id="OAS21865.1"/>
    </source>
</evidence>
<feature type="region of interest" description="Disordered" evidence="1">
    <location>
        <begin position="86"/>
        <end position="136"/>
    </location>
</feature>
<keyword evidence="2" id="KW-1133">Transmembrane helix</keyword>
<sequence>MKKKKWTKRLIWIGSSAVMLLVIGYLGMNIAMSYFLNSMIPSIPSEISQAADEESSVIASDGNSMTMATTESKELNNPDVKKLDEVSTLRPQGTSVPTGTSLEKQATDSSTQKSNDSKGIEQVPTPTPAATKNGTGYEAQITTEKAKEVQEAITLKEKASVTSVLMKKLSASDLQLFAKMAGNGISPEEKKKAKDIILQKLTEDEYNQLIGIAAKYGLSQGKKYADTQPKATK</sequence>